<dbReference type="InterPro" id="IPR039498">
    <property type="entry name" value="NTP_transf_5"/>
</dbReference>
<dbReference type="Proteomes" id="UP001218579">
    <property type="component" value="Unassembled WGS sequence"/>
</dbReference>
<proteinExistence type="predicted"/>
<dbReference type="Pfam" id="PF14907">
    <property type="entry name" value="NTP_transf_5"/>
    <property type="match status" value="1"/>
</dbReference>
<dbReference type="EMBL" id="JAQQKV010000002">
    <property type="protein sequence ID" value="MDC7676455.1"/>
    <property type="molecule type" value="Genomic_DNA"/>
</dbReference>
<evidence type="ECO:0000313" key="2">
    <source>
        <dbReference type="Proteomes" id="UP001218579"/>
    </source>
</evidence>
<accession>A0ABT5HJM7</accession>
<name>A0ABT5HJM7_9CAUL</name>
<keyword evidence="2" id="KW-1185">Reference proteome</keyword>
<protein>
    <submittedName>
        <fullName evidence="1">Nucleotidyltransferase family protein</fullName>
    </submittedName>
</protein>
<organism evidence="1 2">
    <name type="scientific">Asticcacaulis machinosus</name>
    <dbReference type="NCBI Taxonomy" id="2984211"/>
    <lineage>
        <taxon>Bacteria</taxon>
        <taxon>Pseudomonadati</taxon>
        <taxon>Pseudomonadota</taxon>
        <taxon>Alphaproteobacteria</taxon>
        <taxon>Caulobacterales</taxon>
        <taxon>Caulobacteraceae</taxon>
        <taxon>Asticcacaulis</taxon>
    </lineage>
</organism>
<comment type="caution">
    <text evidence="1">The sequence shown here is derived from an EMBL/GenBank/DDBJ whole genome shotgun (WGS) entry which is preliminary data.</text>
</comment>
<reference evidence="1 2" key="1">
    <citation type="submission" date="2023-01" db="EMBL/GenBank/DDBJ databases">
        <title>Novel species of the genus Asticcacaulis isolated from rivers.</title>
        <authorList>
            <person name="Lu H."/>
        </authorList>
    </citation>
    <scope>NUCLEOTIDE SEQUENCE [LARGE SCALE GENOMIC DNA]</scope>
    <source>
        <strain evidence="1 2">LKC15W</strain>
    </source>
</reference>
<evidence type="ECO:0000313" key="1">
    <source>
        <dbReference type="EMBL" id="MDC7676455.1"/>
    </source>
</evidence>
<gene>
    <name evidence="1" type="ORF">PQU98_09960</name>
</gene>
<sequence>MSLLCLNLAKMLEDGHVAAAPLADRKTFENTIACAKKNKLNVLLERTMTPSDHDAAQYKDFVNENRSVALTNSRILHLIHKTHLTLESAGINHVFYKGPLQQKILYGDFFSKKSVDADLLVARKDFSRAREVLVAAGFSVPAECHRLWWRIFLGEQHLFREGSAPHSVDLHHRLQQPGSPAPRHIDRFMSDSVKVNLGSLNIPTPNIKYIVLISAMNLVKAIYNRQPGGSYAMDLLTALRRMTPHEIKAVRDEAQSQGLNNTVRFSSRLSALVFGVADLFSTAPLTFPFDEDQMSALLLSPETATDHMPRRRVMLSYLSDHPISDFPRETLRWLASETARITPWF</sequence>
<dbReference type="RefSeq" id="WP_272744792.1">
    <property type="nucleotide sequence ID" value="NZ_JAQQKV010000002.1"/>
</dbReference>